<evidence type="ECO:0000313" key="4">
    <source>
        <dbReference type="Proteomes" id="UP000682802"/>
    </source>
</evidence>
<evidence type="ECO:0000256" key="1">
    <source>
        <dbReference type="ARBA" id="ARBA00022801"/>
    </source>
</evidence>
<accession>A0ABX8GUZ3</accession>
<evidence type="ECO:0000313" key="3">
    <source>
        <dbReference type="EMBL" id="QWG06967.1"/>
    </source>
</evidence>
<dbReference type="SMART" id="SM00047">
    <property type="entry name" value="LYZ2"/>
    <property type="match status" value="1"/>
</dbReference>
<protein>
    <submittedName>
        <fullName evidence="3">Glucosaminidase domain-containing protein</fullName>
    </submittedName>
</protein>
<dbReference type="Gene3D" id="1.10.530.10">
    <property type="match status" value="1"/>
</dbReference>
<reference evidence="3 4" key="1">
    <citation type="submission" date="2021-05" db="EMBL/GenBank/DDBJ databases">
        <title>Comparative genomic studies on the polysaccharide-degrading batcterial strains of the Flammeovirga genus.</title>
        <authorList>
            <person name="Zewei F."/>
            <person name="Zheng Z."/>
            <person name="Yu L."/>
            <person name="Ruyue G."/>
            <person name="Yanhong M."/>
            <person name="Yuanyuan C."/>
            <person name="Jingyan G."/>
            <person name="Wenjun H."/>
        </authorList>
    </citation>
    <scope>NUCLEOTIDE SEQUENCE [LARGE SCALE GENOMIC DNA]</scope>
    <source>
        <strain evidence="3 4">YS10</strain>
    </source>
</reference>
<evidence type="ECO:0000259" key="2">
    <source>
        <dbReference type="SMART" id="SM00047"/>
    </source>
</evidence>
<gene>
    <name evidence="3" type="ORF">KM029_16905</name>
</gene>
<feature type="domain" description="Mannosyl-glycoprotein endo-beta-N-acetylglucosamidase-like" evidence="2">
    <location>
        <begin position="24"/>
        <end position="171"/>
    </location>
</feature>
<dbReference type="InterPro" id="IPR051056">
    <property type="entry name" value="Glycosyl_Hydrolase_73"/>
</dbReference>
<dbReference type="PANTHER" id="PTHR33308:SF9">
    <property type="entry name" value="PEPTIDOGLYCAN HYDROLASE FLGJ"/>
    <property type="match status" value="1"/>
</dbReference>
<dbReference type="EMBL" id="CP076128">
    <property type="protein sequence ID" value="QWG06967.1"/>
    <property type="molecule type" value="Genomic_DNA"/>
</dbReference>
<dbReference type="InterPro" id="IPR002901">
    <property type="entry name" value="MGlyc_endo_b_GlcNAc-like_dom"/>
</dbReference>
<sequence>MKIRLFLLLTILLFNLSSCFSFIKPAEDRVTAYIEKYGYYAVQTMKKYQVPASITIAQGILESGFGEGELAKKSNNHFGIKCHSQWKGETITHDDDADAECFRVYSSVLDSYFDHGEFLSARKWYESLFELPINDYEAWAKGLSECGYATDPEYSKKIIDLIEKYKLYQLDEM</sequence>
<dbReference type="PRINTS" id="PR01002">
    <property type="entry name" value="FLGFLGJ"/>
</dbReference>
<proteinExistence type="predicted"/>
<dbReference type="Pfam" id="PF01832">
    <property type="entry name" value="Glucosaminidase"/>
    <property type="match status" value="1"/>
</dbReference>
<dbReference type="RefSeq" id="WP_144074368.1">
    <property type="nucleotide sequence ID" value="NZ_CP076128.1"/>
</dbReference>
<organism evidence="3 4">
    <name type="scientific">Flammeovirga kamogawensis</name>
    <dbReference type="NCBI Taxonomy" id="373891"/>
    <lineage>
        <taxon>Bacteria</taxon>
        <taxon>Pseudomonadati</taxon>
        <taxon>Bacteroidota</taxon>
        <taxon>Cytophagia</taxon>
        <taxon>Cytophagales</taxon>
        <taxon>Flammeovirgaceae</taxon>
        <taxon>Flammeovirga</taxon>
    </lineage>
</organism>
<dbReference type="Proteomes" id="UP000682802">
    <property type="component" value="Chromosome 1"/>
</dbReference>
<name>A0ABX8GUZ3_9BACT</name>
<keyword evidence="1" id="KW-0378">Hydrolase</keyword>
<dbReference type="PANTHER" id="PTHR33308">
    <property type="entry name" value="PEPTIDOGLYCAN HYDROLASE FLGJ"/>
    <property type="match status" value="1"/>
</dbReference>
<keyword evidence="4" id="KW-1185">Reference proteome</keyword>